<evidence type="ECO:0000259" key="7">
    <source>
        <dbReference type="Pfam" id="PF00496"/>
    </source>
</evidence>
<dbReference type="PIRSF" id="PIRSF002741">
    <property type="entry name" value="MppA"/>
    <property type="match status" value="1"/>
</dbReference>
<proteinExistence type="inferred from homology"/>
<dbReference type="PANTHER" id="PTHR30290:SF10">
    <property type="entry name" value="PERIPLASMIC OLIGOPEPTIDE-BINDING PROTEIN-RELATED"/>
    <property type="match status" value="1"/>
</dbReference>
<dbReference type="Gene3D" id="3.40.190.10">
    <property type="entry name" value="Periplasmic binding protein-like II"/>
    <property type="match status" value="1"/>
</dbReference>
<evidence type="ECO:0000256" key="2">
    <source>
        <dbReference type="ARBA" id="ARBA00005695"/>
    </source>
</evidence>
<dbReference type="SUPFAM" id="SSF53850">
    <property type="entry name" value="Periplasmic binding protein-like II"/>
    <property type="match status" value="1"/>
</dbReference>
<comment type="subcellular location">
    <subcellularLocation>
        <location evidence="1">Cell envelope</location>
    </subcellularLocation>
</comment>
<dbReference type="Pfam" id="PF00496">
    <property type="entry name" value="SBP_bac_5"/>
    <property type="match status" value="1"/>
</dbReference>
<gene>
    <name evidence="8" type="ORF">ACFP1L_02630</name>
</gene>
<keyword evidence="4 6" id="KW-0732">Signal</keyword>
<keyword evidence="3" id="KW-0813">Transport</keyword>
<evidence type="ECO:0000256" key="5">
    <source>
        <dbReference type="SAM" id="MobiDB-lite"/>
    </source>
</evidence>
<evidence type="ECO:0000256" key="4">
    <source>
        <dbReference type="ARBA" id="ARBA00022729"/>
    </source>
</evidence>
<dbReference type="RefSeq" id="WP_137615086.1">
    <property type="nucleotide sequence ID" value="NZ_BJDI01000001.1"/>
</dbReference>
<dbReference type="Gene3D" id="3.10.105.10">
    <property type="entry name" value="Dipeptide-binding Protein, Domain 3"/>
    <property type="match status" value="1"/>
</dbReference>
<dbReference type="InterPro" id="IPR030678">
    <property type="entry name" value="Peptide/Ni-bd"/>
</dbReference>
<dbReference type="InterPro" id="IPR039424">
    <property type="entry name" value="SBP_5"/>
</dbReference>
<evidence type="ECO:0000256" key="1">
    <source>
        <dbReference type="ARBA" id="ARBA00004196"/>
    </source>
</evidence>
<reference evidence="9" key="1">
    <citation type="journal article" date="2019" name="Int. J. Syst. Evol. Microbiol.">
        <title>The Global Catalogue of Microorganisms (GCM) 10K type strain sequencing project: providing services to taxonomists for standard genome sequencing and annotation.</title>
        <authorList>
            <consortium name="The Broad Institute Genomics Platform"/>
            <consortium name="The Broad Institute Genome Sequencing Center for Infectious Disease"/>
            <person name="Wu L."/>
            <person name="Ma J."/>
        </authorList>
    </citation>
    <scope>NUCLEOTIDE SEQUENCE [LARGE SCALE GENOMIC DNA]</scope>
    <source>
        <strain evidence="9">CCM 8930</strain>
    </source>
</reference>
<dbReference type="InterPro" id="IPR000914">
    <property type="entry name" value="SBP_5_dom"/>
</dbReference>
<dbReference type="Proteomes" id="UP001596171">
    <property type="component" value="Unassembled WGS sequence"/>
</dbReference>
<dbReference type="Gene3D" id="3.90.76.10">
    <property type="entry name" value="Dipeptide-binding Protein, Domain 1"/>
    <property type="match status" value="1"/>
</dbReference>
<dbReference type="PROSITE" id="PS51257">
    <property type="entry name" value="PROKAR_LIPOPROTEIN"/>
    <property type="match status" value="1"/>
</dbReference>
<feature type="signal peptide" evidence="6">
    <location>
        <begin position="1"/>
        <end position="27"/>
    </location>
</feature>
<dbReference type="CDD" id="cd08504">
    <property type="entry name" value="PBP2_OppA"/>
    <property type="match status" value="1"/>
</dbReference>
<dbReference type="EMBL" id="JBHSSE010000003">
    <property type="protein sequence ID" value="MFC6200792.1"/>
    <property type="molecule type" value="Genomic_DNA"/>
</dbReference>
<keyword evidence="9" id="KW-1185">Reference proteome</keyword>
<feature type="compositionally biased region" description="Polar residues" evidence="5">
    <location>
        <begin position="342"/>
        <end position="358"/>
    </location>
</feature>
<sequence>MKKTKKWLSGIGLVTLGLVLASCGNRASSKPKTNNKTLTVTASQAIATADPNKADDIASQAAIAQVMEGLYTTNQKGKIIPAIATKVVKPTNGGKTYTFTLRHNAKWSNGKPVTAADFVYSLQRQVDPTTKSQEVGHVAEIKNATAITAGKKAVKTLGAKALGKYQLQLTLTQKVPYFNYRLATEIYPLNKAFTEKYGNKYGTSAAKTLSNGPYVLKSWDGTGDTWKYVKNPNYYDKNQVQLKTVKVETVKTNSTAQNLFESNAVQVTQITGTQVANAQQGALKKSLTTTKLNQLYFMPWNNRRPITKNADLRRAVSYALNRQSLVKDVLKDGSTPAKSLVPTGNTKNPSTGQDFNADTGNLYPYSPAKAKAYWQKAQASLGKKTITLQLLTNDNDVNKSVAEFIQAAIEKNLSGVKVNVKSVPLTNEISTLSKGDFDFATLAWSSDFQDPIDFLNKASVTNSVDFGKFKDADYEKLIATITAGTQTKVARYQSMQQAAKLVAAKQGVTPLYQTSAAHLISSKVGGVHFTLLRDALYRYAYWK</sequence>
<accession>A0ABW1SGW6</accession>
<feature type="chain" id="PRO_5045221103" evidence="6">
    <location>
        <begin position="28"/>
        <end position="543"/>
    </location>
</feature>
<evidence type="ECO:0000313" key="9">
    <source>
        <dbReference type="Proteomes" id="UP001596171"/>
    </source>
</evidence>
<evidence type="ECO:0000256" key="3">
    <source>
        <dbReference type="ARBA" id="ARBA00022448"/>
    </source>
</evidence>
<dbReference type="PANTHER" id="PTHR30290">
    <property type="entry name" value="PERIPLASMIC BINDING COMPONENT OF ABC TRANSPORTER"/>
    <property type="match status" value="1"/>
</dbReference>
<comment type="similarity">
    <text evidence="2">Belongs to the bacterial solute-binding protein 5 family.</text>
</comment>
<evidence type="ECO:0000256" key="6">
    <source>
        <dbReference type="SAM" id="SignalP"/>
    </source>
</evidence>
<comment type="caution">
    <text evidence="8">The sequence shown here is derived from an EMBL/GenBank/DDBJ whole genome shotgun (WGS) entry which is preliminary data.</text>
</comment>
<name>A0ABW1SGW6_9LACO</name>
<evidence type="ECO:0000313" key="8">
    <source>
        <dbReference type="EMBL" id="MFC6200792.1"/>
    </source>
</evidence>
<feature type="region of interest" description="Disordered" evidence="5">
    <location>
        <begin position="336"/>
        <end position="358"/>
    </location>
</feature>
<protein>
    <submittedName>
        <fullName evidence="8">ABC transporter substrate-binding protein</fullName>
    </submittedName>
</protein>
<organism evidence="8 9">
    <name type="scientific">Lactiplantibacillus nangangensis</name>
    <dbReference type="NCBI Taxonomy" id="2559917"/>
    <lineage>
        <taxon>Bacteria</taxon>
        <taxon>Bacillati</taxon>
        <taxon>Bacillota</taxon>
        <taxon>Bacilli</taxon>
        <taxon>Lactobacillales</taxon>
        <taxon>Lactobacillaceae</taxon>
        <taxon>Lactiplantibacillus</taxon>
    </lineage>
</organism>
<feature type="domain" description="Solute-binding protein family 5" evidence="7">
    <location>
        <begin position="78"/>
        <end position="458"/>
    </location>
</feature>